<feature type="compositionally biased region" description="Polar residues" evidence="1">
    <location>
        <begin position="52"/>
        <end position="66"/>
    </location>
</feature>
<protein>
    <submittedName>
        <fullName evidence="2">Uncharacterized protein</fullName>
    </submittedName>
</protein>
<accession>A0A2T0FM33</accession>
<organism evidence="2 3">
    <name type="scientific">Wickerhamiella sorbophila</name>
    <dbReference type="NCBI Taxonomy" id="45607"/>
    <lineage>
        <taxon>Eukaryota</taxon>
        <taxon>Fungi</taxon>
        <taxon>Dikarya</taxon>
        <taxon>Ascomycota</taxon>
        <taxon>Saccharomycotina</taxon>
        <taxon>Dipodascomycetes</taxon>
        <taxon>Dipodascales</taxon>
        <taxon>Trichomonascaceae</taxon>
        <taxon>Wickerhamiella</taxon>
    </lineage>
</organism>
<gene>
    <name evidence="2" type="ORF">B9G98_03655</name>
</gene>
<feature type="region of interest" description="Disordered" evidence="1">
    <location>
        <begin position="113"/>
        <end position="151"/>
    </location>
</feature>
<proteinExistence type="predicted"/>
<comment type="caution">
    <text evidence="2">The sequence shown here is derived from an EMBL/GenBank/DDBJ whole genome shotgun (WGS) entry which is preliminary data.</text>
</comment>
<evidence type="ECO:0000313" key="3">
    <source>
        <dbReference type="Proteomes" id="UP000238350"/>
    </source>
</evidence>
<dbReference type="EMBL" id="NDIQ01000022">
    <property type="protein sequence ID" value="PRT56035.1"/>
    <property type="molecule type" value="Genomic_DNA"/>
</dbReference>
<keyword evidence="3" id="KW-1185">Reference proteome</keyword>
<reference evidence="2 3" key="1">
    <citation type="submission" date="2017-04" db="EMBL/GenBank/DDBJ databases">
        <title>Genome sequencing of [Candida] sorbophila.</title>
        <authorList>
            <person name="Ahn J.O."/>
        </authorList>
    </citation>
    <scope>NUCLEOTIDE SEQUENCE [LARGE SCALE GENOMIC DNA]</scope>
    <source>
        <strain evidence="2 3">DS02</strain>
    </source>
</reference>
<dbReference type="GeneID" id="36517403"/>
<evidence type="ECO:0000313" key="2">
    <source>
        <dbReference type="EMBL" id="PRT56035.1"/>
    </source>
</evidence>
<name>A0A2T0FM33_9ASCO</name>
<feature type="compositionally biased region" description="Polar residues" evidence="1">
    <location>
        <begin position="113"/>
        <end position="139"/>
    </location>
</feature>
<evidence type="ECO:0000256" key="1">
    <source>
        <dbReference type="SAM" id="MobiDB-lite"/>
    </source>
</evidence>
<dbReference type="RefSeq" id="XP_024665980.1">
    <property type="nucleotide sequence ID" value="XM_024810212.1"/>
</dbReference>
<dbReference type="AlphaFoldDB" id="A0A2T0FM33"/>
<sequence>MDHQHHLDEDFVYARSYSSRPSSFYGQLLSSSTQSFASVTAQGAASALQSVSDAQLSPSEPATPSAENRRALSPLPTNKLYGFKPTTTVMTSPPYLSQFPDSMHDNMVERTSFTTQRPLSIGSLSDISSPVSRRPSTAGRTHRRARSRIAAPIGELDTHESLQYQSGMSPPTPLGSPRADNIHYFGSQPSSAGSGLGNSLLSVASPPIGLGINTVPPTPPSEQLASLQDIFVALAHKERTYLEAQQALDDAWDDLKQFRKTLNDTLGPANGPLVLLGHPQIISRRYFPNLGINSLYLEAQSLSPSDCDFARLTGAWELDESIHYANRARKTTQNASYARRFVLIILDVLHCIITTTLPIVQPGQRGPAAVTWRPIYPSPTQTLLYAFKSS</sequence>
<dbReference type="Proteomes" id="UP000238350">
    <property type="component" value="Unassembled WGS sequence"/>
</dbReference>
<feature type="region of interest" description="Disordered" evidence="1">
    <location>
        <begin position="163"/>
        <end position="188"/>
    </location>
</feature>
<feature type="region of interest" description="Disordered" evidence="1">
    <location>
        <begin position="52"/>
        <end position="80"/>
    </location>
</feature>